<dbReference type="KEGG" id="hyh:D3Y59_12325"/>
<gene>
    <name evidence="1" type="ORF">D3Y59_12325</name>
</gene>
<sequence length="92" mass="10840">MSEVRIYRSRKAFDSEKPFLLFDTEKVSAIKVAEYMDEASSNSYCFKLTVDDKEFAFCYGKSDNRDEYLSRLLLAIEMIQEHNMPLVDVIMY</sequence>
<evidence type="ECO:0000313" key="2">
    <source>
        <dbReference type="Proteomes" id="UP000262802"/>
    </source>
</evidence>
<dbReference type="EMBL" id="CP032317">
    <property type="protein sequence ID" value="AYA37763.1"/>
    <property type="molecule type" value="Genomic_DNA"/>
</dbReference>
<accession>A0A3B7R2W8</accession>
<dbReference type="SUPFAM" id="SSF50729">
    <property type="entry name" value="PH domain-like"/>
    <property type="match status" value="1"/>
</dbReference>
<keyword evidence="2" id="KW-1185">Reference proteome</keyword>
<protein>
    <submittedName>
        <fullName evidence="1">Uncharacterized protein</fullName>
    </submittedName>
</protein>
<dbReference type="RefSeq" id="WP_119445324.1">
    <property type="nucleotide sequence ID" value="NZ_CP032317.1"/>
</dbReference>
<dbReference type="AlphaFoldDB" id="A0A3B7R2W8"/>
<proteinExistence type="predicted"/>
<reference evidence="1 2" key="1">
    <citation type="submission" date="2018-09" db="EMBL/GenBank/DDBJ databases">
        <title>Hymenobacter medium sp. nov., isolated from R2A medium.</title>
        <authorList>
            <person name="Yingchao G."/>
        </authorList>
    </citation>
    <scope>NUCLEOTIDE SEQUENCE [LARGE SCALE GENOMIC DNA]</scope>
    <source>
        <strain evidence="2">sh-6</strain>
    </source>
</reference>
<dbReference type="Proteomes" id="UP000262802">
    <property type="component" value="Chromosome"/>
</dbReference>
<evidence type="ECO:0000313" key="1">
    <source>
        <dbReference type="EMBL" id="AYA37763.1"/>
    </source>
</evidence>
<organism evidence="1 2">
    <name type="scientific">Hymenobacter oligotrophus</name>
    <dbReference type="NCBI Taxonomy" id="2319843"/>
    <lineage>
        <taxon>Bacteria</taxon>
        <taxon>Pseudomonadati</taxon>
        <taxon>Bacteroidota</taxon>
        <taxon>Cytophagia</taxon>
        <taxon>Cytophagales</taxon>
        <taxon>Hymenobacteraceae</taxon>
        <taxon>Hymenobacter</taxon>
    </lineage>
</organism>
<name>A0A3B7R2W8_9BACT</name>